<dbReference type="PATRIC" id="fig|84022.5.peg.1783"/>
<dbReference type="RefSeq" id="WP_044825898.1">
    <property type="nucleotide sequence ID" value="NZ_CP009687.1"/>
</dbReference>
<proteinExistence type="predicted"/>
<evidence type="ECO:0000313" key="2">
    <source>
        <dbReference type="Proteomes" id="UP000035704"/>
    </source>
</evidence>
<name>A0A0D8I7C2_9CLOT</name>
<dbReference type="GO" id="GO:0016020">
    <property type="term" value="C:membrane"/>
    <property type="evidence" value="ECO:0007669"/>
    <property type="project" value="TreeGrafter"/>
</dbReference>
<dbReference type="STRING" id="84022.CACET_c19780"/>
<dbReference type="Proteomes" id="UP000035704">
    <property type="component" value="Chromosome"/>
</dbReference>
<protein>
    <submittedName>
        <fullName evidence="1">Polysaccharide deacetylase</fullName>
    </submittedName>
</protein>
<dbReference type="InterPro" id="IPR050248">
    <property type="entry name" value="Polysacc_deacetylase_ArnD"/>
</dbReference>
<evidence type="ECO:0000313" key="1">
    <source>
        <dbReference type="EMBL" id="AKL95426.1"/>
    </source>
</evidence>
<dbReference type="GO" id="GO:0016810">
    <property type="term" value="F:hydrolase activity, acting on carbon-nitrogen (but not peptide) bonds"/>
    <property type="evidence" value="ECO:0007669"/>
    <property type="project" value="InterPro"/>
</dbReference>
<sequence>MIVILSKKFFRIIIAIILVLIIIITGTILYSKKTATSTTTNYATVNRPIERGNENSNYIAIACNVDWGNEVIPEILEILEEKEVKISFFVTGRWVKAFPEMFEEIVKAGHEIGSHGYQHLDYSKLTLEQNKDQIKQTEEIIMQYSNQKPSLFAPPSGAYNEYTLITAQELGYKTILWSIDTIDWRQGSTKDVIVKRVMEKPNHHGAIVLMHPMPETAKALPALIDQLQEKSLKVGRVSDVLVD</sequence>
<reference evidence="1 2" key="1">
    <citation type="submission" date="2014-10" db="EMBL/GenBank/DDBJ databases">
        <title>Genome sequence of Clostridium aceticum DSM 1496.</title>
        <authorList>
            <person name="Poehlein A."/>
            <person name="Schiel-Bengelsdorf B."/>
            <person name="Gottschalk G."/>
            <person name="Duerre P."/>
            <person name="Daniel R."/>
        </authorList>
    </citation>
    <scope>NUCLEOTIDE SEQUENCE [LARGE SCALE GENOMIC DNA]</scope>
    <source>
        <strain evidence="1 2">DSM 1496</strain>
    </source>
</reference>
<dbReference type="SUPFAM" id="SSF88713">
    <property type="entry name" value="Glycoside hydrolase/deacetylase"/>
    <property type="match status" value="1"/>
</dbReference>
<keyword evidence="2" id="KW-1185">Reference proteome</keyword>
<dbReference type="Gene3D" id="3.20.20.370">
    <property type="entry name" value="Glycoside hydrolase/deacetylase"/>
    <property type="match status" value="1"/>
</dbReference>
<dbReference type="PROSITE" id="PS51677">
    <property type="entry name" value="NODB"/>
    <property type="match status" value="1"/>
</dbReference>
<dbReference type="OrthoDB" id="9806342at2"/>
<accession>A0A0D8I7C2</accession>
<dbReference type="GO" id="GO:0005975">
    <property type="term" value="P:carbohydrate metabolic process"/>
    <property type="evidence" value="ECO:0007669"/>
    <property type="project" value="InterPro"/>
</dbReference>
<dbReference type="KEGG" id="cace:CACET_c19780"/>
<dbReference type="Pfam" id="PF01522">
    <property type="entry name" value="Polysacc_deac_1"/>
    <property type="match status" value="1"/>
</dbReference>
<dbReference type="InterPro" id="IPR011330">
    <property type="entry name" value="Glyco_hydro/deAcase_b/a-brl"/>
</dbReference>
<gene>
    <name evidence="1" type="ORF">CACET_c19780</name>
</gene>
<dbReference type="InterPro" id="IPR002509">
    <property type="entry name" value="NODB_dom"/>
</dbReference>
<dbReference type="EMBL" id="CP009687">
    <property type="protein sequence ID" value="AKL95426.1"/>
    <property type="molecule type" value="Genomic_DNA"/>
</dbReference>
<organism evidence="1 2">
    <name type="scientific">Clostridium aceticum</name>
    <dbReference type="NCBI Taxonomy" id="84022"/>
    <lineage>
        <taxon>Bacteria</taxon>
        <taxon>Bacillati</taxon>
        <taxon>Bacillota</taxon>
        <taxon>Clostridia</taxon>
        <taxon>Eubacteriales</taxon>
        <taxon>Clostridiaceae</taxon>
        <taxon>Clostridium</taxon>
    </lineage>
</organism>
<dbReference type="PANTHER" id="PTHR10587">
    <property type="entry name" value="GLYCOSYL TRANSFERASE-RELATED"/>
    <property type="match status" value="1"/>
</dbReference>
<dbReference type="AlphaFoldDB" id="A0A0D8I7C2"/>
<dbReference type="PANTHER" id="PTHR10587:SF80">
    <property type="entry name" value="CHITOOLIGOSACCHARIDE DEACETYLASE"/>
    <property type="match status" value="1"/>
</dbReference>